<sequence length="72" mass="8987">MDYKSISFFYMIELNTTYIHYKNKKTYIPLNFCKIQENDIWVKAVIYKPQDNEELFVRNYQEFQEKFIKQTN</sequence>
<dbReference type="Proteomes" id="UP000035514">
    <property type="component" value="Unassembled WGS sequence"/>
</dbReference>
<dbReference type="AlphaFoldDB" id="A0A0G9JNZ2"/>
<protein>
    <submittedName>
        <fullName evidence="1">Uncharacterized protein</fullName>
    </submittedName>
</protein>
<reference evidence="1 2" key="1">
    <citation type="submission" date="2014-01" db="EMBL/GenBank/DDBJ databases">
        <title>Development of a Comparative Genomic Fingerprinting Assay for High Resolution Genotyping of Arcobacter butzleri.</title>
        <authorList>
            <person name="Webb A.L."/>
            <person name="Inglis G.D."/>
            <person name="Kruczkiewicz P."/>
            <person name="Selinger L.B."/>
            <person name="Taboada E.N."/>
        </authorList>
    </citation>
    <scope>NUCLEOTIDE SEQUENCE [LARGE SCALE GENOMIC DNA]</scope>
    <source>
        <strain evidence="1 2">L348</strain>
    </source>
</reference>
<evidence type="ECO:0000313" key="2">
    <source>
        <dbReference type="Proteomes" id="UP000035514"/>
    </source>
</evidence>
<gene>
    <name evidence="1" type="ORF">AA20_13320</name>
</gene>
<name>A0A0G9JNZ2_9BACT</name>
<dbReference type="PATRIC" id="fig|1447256.3.peg.2614"/>
<dbReference type="EMBL" id="JAIQ01000175">
    <property type="protein sequence ID" value="KLD95880.1"/>
    <property type="molecule type" value="Genomic_DNA"/>
</dbReference>
<proteinExistence type="predicted"/>
<comment type="caution">
    <text evidence="1">The sequence shown here is derived from an EMBL/GenBank/DDBJ whole genome shotgun (WGS) entry which is preliminary data.</text>
</comment>
<organism evidence="1 2">
    <name type="scientific">Aliarcobacter butzleri L348</name>
    <dbReference type="NCBI Taxonomy" id="1447256"/>
    <lineage>
        <taxon>Bacteria</taxon>
        <taxon>Pseudomonadati</taxon>
        <taxon>Campylobacterota</taxon>
        <taxon>Epsilonproteobacteria</taxon>
        <taxon>Campylobacterales</taxon>
        <taxon>Arcobacteraceae</taxon>
        <taxon>Aliarcobacter</taxon>
    </lineage>
</organism>
<accession>A0A0G9JNZ2</accession>
<evidence type="ECO:0000313" key="1">
    <source>
        <dbReference type="EMBL" id="KLD95880.1"/>
    </source>
</evidence>